<evidence type="ECO:0000313" key="2">
    <source>
        <dbReference type="Proteomes" id="UP000805193"/>
    </source>
</evidence>
<comment type="caution">
    <text evidence="1">The sequence shown here is derived from an EMBL/GenBank/DDBJ whole genome shotgun (WGS) entry which is preliminary data.</text>
</comment>
<protein>
    <submittedName>
        <fullName evidence="1">Uncharacterized protein</fullName>
    </submittedName>
</protein>
<name>A0AC60QCV2_IXOPE</name>
<dbReference type="EMBL" id="JABSTQ010009213">
    <property type="protein sequence ID" value="KAG0431566.1"/>
    <property type="molecule type" value="Genomic_DNA"/>
</dbReference>
<gene>
    <name evidence="1" type="ORF">HPB47_021665</name>
</gene>
<dbReference type="Proteomes" id="UP000805193">
    <property type="component" value="Unassembled WGS sequence"/>
</dbReference>
<organism evidence="1 2">
    <name type="scientific">Ixodes persulcatus</name>
    <name type="common">Taiga tick</name>
    <dbReference type="NCBI Taxonomy" id="34615"/>
    <lineage>
        <taxon>Eukaryota</taxon>
        <taxon>Metazoa</taxon>
        <taxon>Ecdysozoa</taxon>
        <taxon>Arthropoda</taxon>
        <taxon>Chelicerata</taxon>
        <taxon>Arachnida</taxon>
        <taxon>Acari</taxon>
        <taxon>Parasitiformes</taxon>
        <taxon>Ixodida</taxon>
        <taxon>Ixodoidea</taxon>
        <taxon>Ixodidae</taxon>
        <taxon>Ixodinae</taxon>
        <taxon>Ixodes</taxon>
    </lineage>
</organism>
<keyword evidence="2" id="KW-1185">Reference proteome</keyword>
<proteinExistence type="predicted"/>
<evidence type="ECO:0000313" key="1">
    <source>
        <dbReference type="EMBL" id="KAG0431566.1"/>
    </source>
</evidence>
<accession>A0AC60QCV2</accession>
<sequence length="170" mass="18177">MGDAALETILRAAFSLWVAKWIREQEKGLFHRRLWRHFKSRSPSCPGSGSLPVQAQAIVLEAPGTERSLRERPGSGLVSSSSSDLVPGPGPAAPINRGGPSAGGAVSWSSSTGVGGEPPSRPSAHWDDPHFRPRFDNSTDQNVTAQLGKSAFLHCRIAQLGDRTVSSRRS</sequence>
<reference evidence="1 2" key="1">
    <citation type="journal article" date="2020" name="Cell">
        <title>Large-Scale Comparative Analyses of Tick Genomes Elucidate Their Genetic Diversity and Vector Capacities.</title>
        <authorList>
            <consortium name="Tick Genome and Microbiome Consortium (TIGMIC)"/>
            <person name="Jia N."/>
            <person name="Wang J."/>
            <person name="Shi W."/>
            <person name="Du L."/>
            <person name="Sun Y."/>
            <person name="Zhan W."/>
            <person name="Jiang J.F."/>
            <person name="Wang Q."/>
            <person name="Zhang B."/>
            <person name="Ji P."/>
            <person name="Bell-Sakyi L."/>
            <person name="Cui X.M."/>
            <person name="Yuan T.T."/>
            <person name="Jiang B.G."/>
            <person name="Yang W.F."/>
            <person name="Lam T.T."/>
            <person name="Chang Q.C."/>
            <person name="Ding S.J."/>
            <person name="Wang X.J."/>
            <person name="Zhu J.G."/>
            <person name="Ruan X.D."/>
            <person name="Zhao L."/>
            <person name="Wei J.T."/>
            <person name="Ye R.Z."/>
            <person name="Que T.C."/>
            <person name="Du C.H."/>
            <person name="Zhou Y.H."/>
            <person name="Cheng J.X."/>
            <person name="Dai P.F."/>
            <person name="Guo W.B."/>
            <person name="Han X.H."/>
            <person name="Huang E.J."/>
            <person name="Li L.F."/>
            <person name="Wei W."/>
            <person name="Gao Y.C."/>
            <person name="Liu J.Z."/>
            <person name="Shao H.Z."/>
            <person name="Wang X."/>
            <person name="Wang C.C."/>
            <person name="Yang T.C."/>
            <person name="Huo Q.B."/>
            <person name="Li W."/>
            <person name="Chen H.Y."/>
            <person name="Chen S.E."/>
            <person name="Zhou L.G."/>
            <person name="Ni X.B."/>
            <person name="Tian J.H."/>
            <person name="Sheng Y."/>
            <person name="Liu T."/>
            <person name="Pan Y.S."/>
            <person name="Xia L.Y."/>
            <person name="Li J."/>
            <person name="Zhao F."/>
            <person name="Cao W.C."/>
        </authorList>
    </citation>
    <scope>NUCLEOTIDE SEQUENCE [LARGE SCALE GENOMIC DNA]</scope>
    <source>
        <strain evidence="1">Iper-2018</strain>
    </source>
</reference>